<protein>
    <submittedName>
        <fullName evidence="1">Uncharacterized protein</fullName>
    </submittedName>
</protein>
<keyword evidence="2" id="KW-1185">Reference proteome</keyword>
<name>A0AAV3X9V5_9CYAN</name>
<accession>A0AAV3X9V5</accession>
<dbReference type="AlphaFoldDB" id="A0AAV3X9V5"/>
<reference evidence="1" key="1">
    <citation type="submission" date="2019-10" db="EMBL/GenBank/DDBJ databases">
        <title>Draft genome sequece of Microseira wollei NIES-4236.</title>
        <authorList>
            <person name="Yamaguchi H."/>
            <person name="Suzuki S."/>
            <person name="Kawachi M."/>
        </authorList>
    </citation>
    <scope>NUCLEOTIDE SEQUENCE</scope>
    <source>
        <strain evidence="1">NIES-4236</strain>
    </source>
</reference>
<sequence>MVAPQTDTASPAAICIEVQKGILMCFVDSRDVSHCPILFSRSTDFSAPLHDDANFGVRLYVSIVLVG</sequence>
<evidence type="ECO:0000313" key="2">
    <source>
        <dbReference type="Proteomes" id="UP001050975"/>
    </source>
</evidence>
<gene>
    <name evidence="1" type="ORF">MiSe_43880</name>
</gene>
<comment type="caution">
    <text evidence="1">The sequence shown here is derived from an EMBL/GenBank/DDBJ whole genome shotgun (WGS) entry which is preliminary data.</text>
</comment>
<proteinExistence type="predicted"/>
<evidence type="ECO:0000313" key="1">
    <source>
        <dbReference type="EMBL" id="GET39617.1"/>
    </source>
</evidence>
<organism evidence="1 2">
    <name type="scientific">Microseira wollei NIES-4236</name>
    <dbReference type="NCBI Taxonomy" id="2530354"/>
    <lineage>
        <taxon>Bacteria</taxon>
        <taxon>Bacillati</taxon>
        <taxon>Cyanobacteriota</taxon>
        <taxon>Cyanophyceae</taxon>
        <taxon>Oscillatoriophycideae</taxon>
        <taxon>Aerosakkonematales</taxon>
        <taxon>Aerosakkonemataceae</taxon>
        <taxon>Microseira</taxon>
    </lineage>
</organism>
<dbReference type="Proteomes" id="UP001050975">
    <property type="component" value="Unassembled WGS sequence"/>
</dbReference>
<dbReference type="EMBL" id="BLAY01000069">
    <property type="protein sequence ID" value="GET39617.1"/>
    <property type="molecule type" value="Genomic_DNA"/>
</dbReference>